<sequence>MTHNYARSLVSELFAPFEPSKHKFWDKEVCKHFLVKFCPNSLFTNTKSDLGNCDLVHDEKLREEYLNAPDKDSYRYEDEFFDYLTYLHNDLERRIRRGKERKDKEVDENLLNPRKDEKEEKIIMLEQKIKDTLAKVEEAGEEGRVDEAQVLTDQVEKLQAELEHLKQNDDVNPIFRQENKMEVCHVCGAFLVMNDTSNRLDAHLQGKQHTGYQKIHETYEEMKKQRGDPGYRRSSGSSRGAGSSGRNRDDYGGPGPNRDHYSDSRGDRDRGGYRDSRSYRDQPYRRDDRRDNRDRDGRDSRDRQDGSRDRSGRRDYDRDRERDYRRGGRDDRRYK</sequence>
<dbReference type="Proteomes" id="UP000738325">
    <property type="component" value="Unassembled WGS sequence"/>
</dbReference>
<feature type="region of interest" description="Disordered" evidence="3">
    <location>
        <begin position="221"/>
        <end position="335"/>
    </location>
</feature>
<dbReference type="Pfam" id="PF03194">
    <property type="entry name" value="LUC7"/>
    <property type="match status" value="1"/>
</dbReference>
<feature type="compositionally biased region" description="Basic and acidic residues" evidence="3">
    <location>
        <begin position="246"/>
        <end position="335"/>
    </location>
</feature>
<comment type="caution">
    <text evidence="4">The sequence shown here is derived from an EMBL/GenBank/DDBJ whole genome shotgun (WGS) entry which is preliminary data.</text>
</comment>
<keyword evidence="5" id="KW-1185">Reference proteome</keyword>
<dbReference type="GO" id="GO:0005685">
    <property type="term" value="C:U1 snRNP"/>
    <property type="evidence" value="ECO:0007669"/>
    <property type="project" value="InterPro"/>
</dbReference>
<comment type="similarity">
    <text evidence="1">Belongs to the Luc7 family.</text>
</comment>
<accession>A0A9P6RXX0</accession>
<protein>
    <submittedName>
        <fullName evidence="4">Luc7-like protein 3</fullName>
    </submittedName>
</protein>
<evidence type="ECO:0000313" key="5">
    <source>
        <dbReference type="Proteomes" id="UP000738325"/>
    </source>
</evidence>
<feature type="compositionally biased region" description="Basic and acidic residues" evidence="3">
    <location>
        <begin position="221"/>
        <end position="231"/>
    </location>
</feature>
<evidence type="ECO:0000256" key="2">
    <source>
        <dbReference type="SAM" id="Coils"/>
    </source>
</evidence>
<dbReference type="GO" id="GO:0006376">
    <property type="term" value="P:mRNA splice site recognition"/>
    <property type="evidence" value="ECO:0007669"/>
    <property type="project" value="InterPro"/>
</dbReference>
<evidence type="ECO:0000313" key="4">
    <source>
        <dbReference type="EMBL" id="KAG0329535.1"/>
    </source>
</evidence>
<evidence type="ECO:0000256" key="3">
    <source>
        <dbReference type="SAM" id="MobiDB-lite"/>
    </source>
</evidence>
<proteinExistence type="inferred from homology"/>
<feature type="compositionally biased region" description="Low complexity" evidence="3">
    <location>
        <begin position="232"/>
        <end position="245"/>
    </location>
</feature>
<feature type="coiled-coil region" evidence="2">
    <location>
        <begin position="88"/>
        <end position="168"/>
    </location>
</feature>
<dbReference type="EMBL" id="JAAAIP010000014">
    <property type="protein sequence ID" value="KAG0329535.1"/>
    <property type="molecule type" value="Genomic_DNA"/>
</dbReference>
<gene>
    <name evidence="4" type="primary">LUC7L3</name>
    <name evidence="4" type="ORF">BGZ99_001537</name>
</gene>
<dbReference type="PANTHER" id="PTHR12375">
    <property type="entry name" value="RNA-BINDING PROTEIN LUC7-RELATED"/>
    <property type="match status" value="1"/>
</dbReference>
<reference evidence="4" key="1">
    <citation type="journal article" date="2020" name="Fungal Divers.">
        <title>Resolving the Mortierellaceae phylogeny through synthesis of multi-gene phylogenetics and phylogenomics.</title>
        <authorList>
            <person name="Vandepol N."/>
            <person name="Liber J."/>
            <person name="Desiro A."/>
            <person name="Na H."/>
            <person name="Kennedy M."/>
            <person name="Barry K."/>
            <person name="Grigoriev I.V."/>
            <person name="Miller A.N."/>
            <person name="O'Donnell K."/>
            <person name="Stajich J.E."/>
            <person name="Bonito G."/>
        </authorList>
    </citation>
    <scope>NUCLEOTIDE SEQUENCE</scope>
    <source>
        <strain evidence="4">REB-010B</strain>
    </source>
</reference>
<dbReference type="InterPro" id="IPR004882">
    <property type="entry name" value="Luc7-rel"/>
</dbReference>
<organism evidence="4 5">
    <name type="scientific">Dissophora globulifera</name>
    <dbReference type="NCBI Taxonomy" id="979702"/>
    <lineage>
        <taxon>Eukaryota</taxon>
        <taxon>Fungi</taxon>
        <taxon>Fungi incertae sedis</taxon>
        <taxon>Mucoromycota</taxon>
        <taxon>Mortierellomycotina</taxon>
        <taxon>Mortierellomycetes</taxon>
        <taxon>Mortierellales</taxon>
        <taxon>Mortierellaceae</taxon>
        <taxon>Dissophora</taxon>
    </lineage>
</organism>
<dbReference type="AlphaFoldDB" id="A0A9P6RXX0"/>
<keyword evidence="2" id="KW-0175">Coiled coil</keyword>
<name>A0A9P6RXX0_9FUNG</name>
<dbReference type="GO" id="GO:0003729">
    <property type="term" value="F:mRNA binding"/>
    <property type="evidence" value="ECO:0007669"/>
    <property type="project" value="InterPro"/>
</dbReference>
<evidence type="ECO:0000256" key="1">
    <source>
        <dbReference type="ARBA" id="ARBA00005655"/>
    </source>
</evidence>
<dbReference type="OrthoDB" id="153872at2759"/>